<feature type="compositionally biased region" description="Polar residues" evidence="1">
    <location>
        <begin position="69"/>
        <end position="88"/>
    </location>
</feature>
<evidence type="ECO:0000313" key="2">
    <source>
        <dbReference type="EMBL" id="CAG8818999.1"/>
    </source>
</evidence>
<feature type="compositionally biased region" description="Basic and acidic residues" evidence="1">
    <location>
        <begin position="133"/>
        <end position="142"/>
    </location>
</feature>
<reference evidence="2" key="1">
    <citation type="submission" date="2021-06" db="EMBL/GenBank/DDBJ databases">
        <authorList>
            <person name="Kallberg Y."/>
            <person name="Tangrot J."/>
            <person name="Rosling A."/>
        </authorList>
    </citation>
    <scope>NUCLEOTIDE SEQUENCE</scope>
    <source>
        <strain evidence="2">FL966</strain>
    </source>
</reference>
<proteinExistence type="predicted"/>
<keyword evidence="3" id="KW-1185">Reference proteome</keyword>
<name>A0A9N9PET5_9GLOM</name>
<evidence type="ECO:0000256" key="1">
    <source>
        <dbReference type="SAM" id="MobiDB-lite"/>
    </source>
</evidence>
<accession>A0A9N9PET5</accession>
<gene>
    <name evidence="2" type="ORF">CPELLU_LOCUS19489</name>
</gene>
<dbReference type="Proteomes" id="UP000789759">
    <property type="component" value="Unassembled WGS sequence"/>
</dbReference>
<evidence type="ECO:0000313" key="3">
    <source>
        <dbReference type="Proteomes" id="UP000789759"/>
    </source>
</evidence>
<feature type="compositionally biased region" description="Low complexity" evidence="1">
    <location>
        <begin position="149"/>
        <end position="166"/>
    </location>
</feature>
<sequence>TNLTDFYDCVFKMQTLEYRGRTWSWLDFFEQLKKGQNTQRSSAQISLSLSILRNTGELINAKLRRPKPNTDSDSNVTGNMNESTSSDLNNATEELLLGQDSMSGAEEASDKGSVTSNESLEKKPTRHHLLKKSKNESREVNRKHARRISNSTMISQLSSSTSSSASHQHTPDDAEFETKRKLLLGKLYSGIHHHK</sequence>
<dbReference type="OrthoDB" id="1562405at2759"/>
<feature type="region of interest" description="Disordered" evidence="1">
    <location>
        <begin position="101"/>
        <end position="176"/>
    </location>
</feature>
<feature type="region of interest" description="Disordered" evidence="1">
    <location>
        <begin position="60"/>
        <end position="88"/>
    </location>
</feature>
<dbReference type="AlphaFoldDB" id="A0A9N9PET5"/>
<dbReference type="EMBL" id="CAJVQA010047445">
    <property type="protein sequence ID" value="CAG8818999.1"/>
    <property type="molecule type" value="Genomic_DNA"/>
</dbReference>
<comment type="caution">
    <text evidence="2">The sequence shown here is derived from an EMBL/GenBank/DDBJ whole genome shotgun (WGS) entry which is preliminary data.</text>
</comment>
<feature type="non-terminal residue" evidence="2">
    <location>
        <position position="195"/>
    </location>
</feature>
<organism evidence="2 3">
    <name type="scientific">Cetraspora pellucida</name>
    <dbReference type="NCBI Taxonomy" id="1433469"/>
    <lineage>
        <taxon>Eukaryota</taxon>
        <taxon>Fungi</taxon>
        <taxon>Fungi incertae sedis</taxon>
        <taxon>Mucoromycota</taxon>
        <taxon>Glomeromycotina</taxon>
        <taxon>Glomeromycetes</taxon>
        <taxon>Diversisporales</taxon>
        <taxon>Gigasporaceae</taxon>
        <taxon>Cetraspora</taxon>
    </lineage>
</organism>
<protein>
    <submittedName>
        <fullName evidence="2">2115_t:CDS:1</fullName>
    </submittedName>
</protein>